<protein>
    <submittedName>
        <fullName evidence="1">DUF2993 domain-containing protein</fullName>
    </submittedName>
</protein>
<name>A0A940WHM5_9ACTN</name>
<comment type="caution">
    <text evidence="1">The sequence shown here is derived from an EMBL/GenBank/DDBJ whole genome shotgun (WGS) entry which is preliminary data.</text>
</comment>
<dbReference type="EMBL" id="JAFCNB010000006">
    <property type="protein sequence ID" value="MBP2705008.1"/>
    <property type="molecule type" value="Genomic_DNA"/>
</dbReference>
<accession>A0A940WHM5</accession>
<keyword evidence="2" id="KW-1185">Reference proteome</keyword>
<dbReference type="AlphaFoldDB" id="A0A940WHM5"/>
<evidence type="ECO:0000313" key="1">
    <source>
        <dbReference type="EMBL" id="MBP2705008.1"/>
    </source>
</evidence>
<evidence type="ECO:0000313" key="2">
    <source>
        <dbReference type="Proteomes" id="UP000674234"/>
    </source>
</evidence>
<dbReference type="InterPro" id="IPR021373">
    <property type="entry name" value="DUF2993"/>
</dbReference>
<dbReference type="RefSeq" id="WP_210156279.1">
    <property type="nucleotide sequence ID" value="NZ_JAFCNB010000006.1"/>
</dbReference>
<gene>
    <name evidence="1" type="ORF">JOL79_14400</name>
</gene>
<dbReference type="Proteomes" id="UP000674234">
    <property type="component" value="Unassembled WGS sequence"/>
</dbReference>
<reference evidence="1" key="1">
    <citation type="submission" date="2021-02" db="EMBL/GenBank/DDBJ databases">
        <title>Draft genome sequence of Microbispora sp. RL4-1S isolated from rice leaves in Thailand.</title>
        <authorList>
            <person name="Muangham S."/>
            <person name="Duangmal K."/>
        </authorList>
    </citation>
    <scope>NUCLEOTIDE SEQUENCE</scope>
    <source>
        <strain evidence="1">RL4-1S</strain>
    </source>
</reference>
<sequence>MRKFVVSLILLVIVLVVVDRVAAAGAQNEIARQVQATYDLEEPPSVEIKGIPFLTQALSGKYEEIDIALGSLTRQGVELSDARATLHGVNAPLAQLIQYAAGTSITVDQVTGSVVIPLKALAARAPKGIRLTGGRGDTLAVSGNISVLGREVPATADMKIEVVKGAIRLTPVDVKLAGGIPVPNPEKLMTFTVPVKNLPLNLKITQVRTTPQGLTVEGTATHVRLK</sequence>
<proteinExistence type="predicted"/>
<organism evidence="1 2">
    <name type="scientific">Microbispora oryzae</name>
    <dbReference type="NCBI Taxonomy" id="2806554"/>
    <lineage>
        <taxon>Bacteria</taxon>
        <taxon>Bacillati</taxon>
        <taxon>Actinomycetota</taxon>
        <taxon>Actinomycetes</taxon>
        <taxon>Streptosporangiales</taxon>
        <taxon>Streptosporangiaceae</taxon>
        <taxon>Microbispora</taxon>
    </lineage>
</organism>
<dbReference type="Pfam" id="PF11209">
    <property type="entry name" value="LmeA"/>
    <property type="match status" value="1"/>
</dbReference>